<proteinExistence type="predicted"/>
<dbReference type="Gene3D" id="3.90.950.20">
    <property type="entry name" value="CinA-like"/>
    <property type="match status" value="1"/>
</dbReference>
<gene>
    <name evidence="2" type="primary">pncC_30</name>
    <name evidence="2" type="ORF">SDC9_209281</name>
</gene>
<comment type="caution">
    <text evidence="2">The sequence shown here is derived from an EMBL/GenBank/DDBJ whole genome shotgun (WGS) entry which is preliminary data.</text>
</comment>
<name>A0A645JPP2_9ZZZZ</name>
<dbReference type="EMBL" id="VSSQ01138287">
    <property type="protein sequence ID" value="MPN61543.1"/>
    <property type="molecule type" value="Genomic_DNA"/>
</dbReference>
<evidence type="ECO:0000259" key="1">
    <source>
        <dbReference type="Pfam" id="PF02464"/>
    </source>
</evidence>
<dbReference type="SUPFAM" id="SSF142433">
    <property type="entry name" value="CinA-like"/>
    <property type="match status" value="1"/>
</dbReference>
<dbReference type="GO" id="GO:0019159">
    <property type="term" value="F:nicotinamide-nucleotide amidase activity"/>
    <property type="evidence" value="ECO:0007669"/>
    <property type="project" value="UniProtKB-EC"/>
</dbReference>
<accession>A0A645JPP2</accession>
<dbReference type="Pfam" id="PF02464">
    <property type="entry name" value="CinA"/>
    <property type="match status" value="1"/>
</dbReference>
<evidence type="ECO:0000313" key="2">
    <source>
        <dbReference type="EMBL" id="MPN61543.1"/>
    </source>
</evidence>
<organism evidence="2">
    <name type="scientific">bioreactor metagenome</name>
    <dbReference type="NCBI Taxonomy" id="1076179"/>
    <lineage>
        <taxon>unclassified sequences</taxon>
        <taxon>metagenomes</taxon>
        <taxon>ecological metagenomes</taxon>
    </lineage>
</organism>
<dbReference type="NCBIfam" id="TIGR00199">
    <property type="entry name" value="PncC_domain"/>
    <property type="match status" value="1"/>
</dbReference>
<dbReference type="InterPro" id="IPR008136">
    <property type="entry name" value="CinA_C"/>
</dbReference>
<feature type="domain" description="CinA C-terminal" evidence="1">
    <location>
        <begin position="2"/>
        <end position="97"/>
    </location>
</feature>
<protein>
    <submittedName>
        <fullName evidence="2">Nicotinamide-nucleotide amidohydrolase PncC</fullName>
        <ecNumber evidence="2">3.5.1.42</ecNumber>
    </submittedName>
</protein>
<sequence length="107" mass="11290">MLLKVPSAELEQYGAVSAQTACSMAQGLQALSGADVNVSITGIAGPDGGTEQKPVGLIFVGLAINKSVVAFRFQFEGDRDAIRTQTVDKVLLLLTEAVKGDNFFEED</sequence>
<dbReference type="EC" id="3.5.1.42" evidence="2"/>
<keyword evidence="2" id="KW-0378">Hydrolase</keyword>
<dbReference type="InterPro" id="IPR036653">
    <property type="entry name" value="CinA-like_C"/>
</dbReference>
<reference evidence="2" key="1">
    <citation type="submission" date="2019-08" db="EMBL/GenBank/DDBJ databases">
        <authorList>
            <person name="Kucharzyk K."/>
            <person name="Murdoch R.W."/>
            <person name="Higgins S."/>
            <person name="Loffler F."/>
        </authorList>
    </citation>
    <scope>NUCLEOTIDE SEQUENCE</scope>
</reference>
<dbReference type="AlphaFoldDB" id="A0A645JPP2"/>